<dbReference type="EMBL" id="JARKIB010000019">
    <property type="protein sequence ID" value="KAJ7768979.1"/>
    <property type="molecule type" value="Genomic_DNA"/>
</dbReference>
<feature type="region of interest" description="Disordered" evidence="9">
    <location>
        <begin position="74"/>
        <end position="99"/>
    </location>
</feature>
<dbReference type="SUPFAM" id="SSF88688">
    <property type="entry name" value="Families 57/38 glycoside transferase middle domain"/>
    <property type="match status" value="1"/>
</dbReference>
<keyword evidence="6" id="KW-0326">Glycosidase</keyword>
<dbReference type="Gene3D" id="1.20.1270.50">
    <property type="entry name" value="Glycoside hydrolase family 38, central domain"/>
    <property type="match status" value="1"/>
</dbReference>
<dbReference type="AlphaFoldDB" id="A0AAD7JP45"/>
<dbReference type="GO" id="GO:0046872">
    <property type="term" value="F:metal ion binding"/>
    <property type="evidence" value="ECO:0007669"/>
    <property type="project" value="UniProtKB-KW"/>
</dbReference>
<evidence type="ECO:0000256" key="8">
    <source>
        <dbReference type="ARBA" id="ARBA00071615"/>
    </source>
</evidence>
<dbReference type="PANTHER" id="PTHR46017:SF1">
    <property type="entry name" value="ALPHA-MANNOSIDASE 2C1"/>
    <property type="match status" value="1"/>
</dbReference>
<dbReference type="InterPro" id="IPR041147">
    <property type="entry name" value="GH38_C"/>
</dbReference>
<comment type="function">
    <text evidence="7">Degrades free oligosaccharides in the vacuole.</text>
</comment>
<dbReference type="SUPFAM" id="SSF88713">
    <property type="entry name" value="Glycoside hydrolase/deacetylase"/>
    <property type="match status" value="1"/>
</dbReference>
<dbReference type="SMART" id="SM00872">
    <property type="entry name" value="Alpha-mann_mid"/>
    <property type="match status" value="1"/>
</dbReference>
<comment type="caution">
    <text evidence="11">The sequence shown here is derived from an EMBL/GenBank/DDBJ whole genome shotgun (WGS) entry which is preliminary data.</text>
</comment>
<dbReference type="FunFam" id="1.20.1270.50:FF:000004">
    <property type="entry name" value="alpha-mannosidase 2C1 isoform X1"/>
    <property type="match status" value="1"/>
</dbReference>
<dbReference type="InterPro" id="IPR000602">
    <property type="entry name" value="Glyco_hydro_38_N"/>
</dbReference>
<evidence type="ECO:0000256" key="1">
    <source>
        <dbReference type="ARBA" id="ARBA00000365"/>
    </source>
</evidence>
<comment type="catalytic activity">
    <reaction evidence="1">
        <text>Hydrolysis of terminal, non-reducing alpha-D-mannose residues in alpha-D-mannosides.</text>
        <dbReference type="EC" id="3.2.1.24"/>
    </reaction>
</comment>
<dbReference type="Pfam" id="PF01074">
    <property type="entry name" value="Glyco_hydro_38N"/>
    <property type="match status" value="1"/>
</dbReference>
<dbReference type="InterPro" id="IPR011330">
    <property type="entry name" value="Glyco_hydro/deAcase_b/a-brl"/>
</dbReference>
<feature type="domain" description="Glycoside hydrolase family 38 central" evidence="10">
    <location>
        <begin position="650"/>
        <end position="730"/>
    </location>
</feature>
<dbReference type="InterPro" id="IPR028995">
    <property type="entry name" value="Glyco_hydro_57/38_cen_sf"/>
</dbReference>
<evidence type="ECO:0000256" key="3">
    <source>
        <dbReference type="ARBA" id="ARBA00012752"/>
    </source>
</evidence>
<feature type="compositionally biased region" description="Basic and acidic residues" evidence="9">
    <location>
        <begin position="37"/>
        <end position="51"/>
    </location>
</feature>
<feature type="region of interest" description="Disordered" evidence="9">
    <location>
        <begin position="1"/>
        <end position="20"/>
    </location>
</feature>
<dbReference type="CDD" id="cd10812">
    <property type="entry name" value="GH38N_AMII_ScAms1_like"/>
    <property type="match status" value="1"/>
</dbReference>
<keyword evidence="5 11" id="KW-0378">Hydrolase</keyword>
<dbReference type="Pfam" id="PF17677">
    <property type="entry name" value="Glyco_hydro38C2"/>
    <property type="match status" value="1"/>
</dbReference>
<dbReference type="Gene3D" id="3.20.110.10">
    <property type="entry name" value="Glycoside hydrolase 38, N terminal domain"/>
    <property type="match status" value="1"/>
</dbReference>
<proteinExistence type="inferred from homology"/>
<evidence type="ECO:0000313" key="12">
    <source>
        <dbReference type="Proteomes" id="UP001215598"/>
    </source>
</evidence>
<dbReference type="GO" id="GO:0009313">
    <property type="term" value="P:oligosaccharide catabolic process"/>
    <property type="evidence" value="ECO:0007669"/>
    <property type="project" value="TreeGrafter"/>
</dbReference>
<protein>
    <recommendedName>
        <fullName evidence="8">Alpha-mannosidase</fullName>
        <ecNumber evidence="3">3.2.1.24</ecNumber>
    </recommendedName>
</protein>
<dbReference type="Pfam" id="PF09261">
    <property type="entry name" value="Alpha-mann_mid"/>
    <property type="match status" value="1"/>
</dbReference>
<dbReference type="InterPro" id="IPR037094">
    <property type="entry name" value="Glyco_hydro_38_cen_sf"/>
</dbReference>
<organism evidence="11 12">
    <name type="scientific">Mycena metata</name>
    <dbReference type="NCBI Taxonomy" id="1033252"/>
    <lineage>
        <taxon>Eukaryota</taxon>
        <taxon>Fungi</taxon>
        <taxon>Dikarya</taxon>
        <taxon>Basidiomycota</taxon>
        <taxon>Agaricomycotina</taxon>
        <taxon>Agaricomycetes</taxon>
        <taxon>Agaricomycetidae</taxon>
        <taxon>Agaricales</taxon>
        <taxon>Marasmiineae</taxon>
        <taxon>Mycenaceae</taxon>
        <taxon>Mycena</taxon>
    </lineage>
</organism>
<dbReference type="InterPro" id="IPR015341">
    <property type="entry name" value="Glyco_hydro_38_cen"/>
</dbReference>
<dbReference type="SUPFAM" id="SSF74650">
    <property type="entry name" value="Galactose mutarotase-like"/>
    <property type="match status" value="1"/>
</dbReference>
<feature type="compositionally biased region" description="Polar residues" evidence="9">
    <location>
        <begin position="1"/>
        <end position="15"/>
    </location>
</feature>
<feature type="compositionally biased region" description="Low complexity" evidence="9">
    <location>
        <begin position="74"/>
        <end position="92"/>
    </location>
</feature>
<dbReference type="Pfam" id="PF07748">
    <property type="entry name" value="Glyco_hydro_38C"/>
    <property type="match status" value="1"/>
</dbReference>
<evidence type="ECO:0000256" key="6">
    <source>
        <dbReference type="ARBA" id="ARBA00023295"/>
    </source>
</evidence>
<dbReference type="EC" id="3.2.1.24" evidence="3"/>
<accession>A0AAD7JP45</accession>
<dbReference type="GO" id="GO:0004559">
    <property type="term" value="F:alpha-mannosidase activity"/>
    <property type="evidence" value="ECO:0007669"/>
    <property type="project" value="UniProtKB-EC"/>
</dbReference>
<gene>
    <name evidence="11" type="ORF">B0H16DRAFT_1518807</name>
</gene>
<evidence type="ECO:0000256" key="4">
    <source>
        <dbReference type="ARBA" id="ARBA00022723"/>
    </source>
</evidence>
<evidence type="ECO:0000256" key="5">
    <source>
        <dbReference type="ARBA" id="ARBA00022801"/>
    </source>
</evidence>
<evidence type="ECO:0000313" key="11">
    <source>
        <dbReference type="EMBL" id="KAJ7768979.1"/>
    </source>
</evidence>
<evidence type="ECO:0000256" key="2">
    <source>
        <dbReference type="ARBA" id="ARBA00009792"/>
    </source>
</evidence>
<dbReference type="FunFam" id="3.20.110.10:FF:000002">
    <property type="entry name" value="alpha-mannosidase 2C1 isoform X1"/>
    <property type="match status" value="1"/>
</dbReference>
<dbReference type="InterPro" id="IPR011682">
    <property type="entry name" value="Glyco_hydro_38_C"/>
</dbReference>
<dbReference type="Proteomes" id="UP001215598">
    <property type="component" value="Unassembled WGS sequence"/>
</dbReference>
<dbReference type="GO" id="GO:0030246">
    <property type="term" value="F:carbohydrate binding"/>
    <property type="evidence" value="ECO:0007669"/>
    <property type="project" value="InterPro"/>
</dbReference>
<reference evidence="11" key="1">
    <citation type="submission" date="2023-03" db="EMBL/GenBank/DDBJ databases">
        <title>Massive genome expansion in bonnet fungi (Mycena s.s.) driven by repeated elements and novel gene families across ecological guilds.</title>
        <authorList>
            <consortium name="Lawrence Berkeley National Laboratory"/>
            <person name="Harder C.B."/>
            <person name="Miyauchi S."/>
            <person name="Viragh M."/>
            <person name="Kuo A."/>
            <person name="Thoen E."/>
            <person name="Andreopoulos B."/>
            <person name="Lu D."/>
            <person name="Skrede I."/>
            <person name="Drula E."/>
            <person name="Henrissat B."/>
            <person name="Morin E."/>
            <person name="Kohler A."/>
            <person name="Barry K."/>
            <person name="LaButti K."/>
            <person name="Morin E."/>
            <person name="Salamov A."/>
            <person name="Lipzen A."/>
            <person name="Mereny Z."/>
            <person name="Hegedus B."/>
            <person name="Baldrian P."/>
            <person name="Stursova M."/>
            <person name="Weitz H."/>
            <person name="Taylor A."/>
            <person name="Grigoriev I.V."/>
            <person name="Nagy L.G."/>
            <person name="Martin F."/>
            <person name="Kauserud H."/>
        </authorList>
    </citation>
    <scope>NUCLEOTIDE SEQUENCE</scope>
    <source>
        <strain evidence="11">CBHHK182m</strain>
    </source>
</reference>
<keyword evidence="4" id="KW-0479">Metal-binding</keyword>
<name>A0AAD7JP45_9AGAR</name>
<dbReference type="Pfam" id="PF22907">
    <property type="entry name" value="Ams1-like_1st"/>
    <property type="match status" value="1"/>
</dbReference>
<dbReference type="PANTHER" id="PTHR46017">
    <property type="entry name" value="ALPHA-MANNOSIDASE 2C1"/>
    <property type="match status" value="1"/>
</dbReference>
<evidence type="ECO:0000256" key="7">
    <source>
        <dbReference type="ARBA" id="ARBA00054985"/>
    </source>
</evidence>
<sequence>MSYSRFGPNSPTNAGNGLKNATMHSAVPQASGQPFDAGDRFWRMPRQDSGHGHSHTHSTAPSITAYSASSTSSVTSSTLTATTTNTNTTTSNKPYPTLNPSAGAKWIKRLTQDRLGQFNGGHFNDVNLGAALYKRIEEGEGYVQMKVWSAPGLTKPSFAEALSHRADFKPAKKGDSFGPSWTNHWWLVHLVLPEGEFEGEERVTFEFDPGCEAMIFDTDGTPLQGITGGYGGDRRVEYIIPPEAVAQGSHDLVIESSCNGMFGVDGGGIGPPDPNRSFTLATAALVIPNAPAWRLWWDFVALRQVVENVGGGTSLQNLALTTANAIMNAFSPTDPASIARARLIAQRVFGADWDKDNNWGADVYDGADEGSELGRSLVWGIGHCHIDTAWLWPYSVTQQKTARSWATQLDLMERYPEHRFACSQAVQWKWLEQQYPTLFTRIAAQVEAKKFYPIGGAWVEHDANLPSGEALVRQMVYGQRYFESKFGVRCETGWLPDSFGLTGALPQLLRGAGMKYFFTQKLSWNNINTFPHSTFNWVGIDGTQVLCHMTPVDTYTAQATVGDVNRAISNHKNLESSDTSLLVFGNGDGGGGPLPAMLENLRRIRAVTNAHRELPPVVMGRSVDEFFDHLSARSDAGKVLPNWRGELYLEFHRGTYTSHGSIKKGNRHSEILLRDVEHVATLASLARSKKYVYPQEKLHDAWEKVLLNQFHDVLPGSAIGMVYDDAEKLYAEVREAGEQMLDDALDVILGGHIRPATAAASLNELVAYNTTFFARREVVRVPLAGGNSALRTQVAQLAADGKEGYAVVQCAAGARPAVVAASPVTEAWGFTPVSVYTNGADHFVLRNASVQLTISKGRITSLLDCQLDRELIQEGATGGLVIFEDRPNFWDAWDVEIHHLEKATQLEFSKVSVVAQGPLRASVRAEVEYGQSRISVTISLDAVPASTKLDSRSMFRFDAWVDWHQRHEFLKFEIPLAITSDNATYETQFGWVQRPTHKNTTWDMAKFEVCGHKYADLSEYGYGVALLSESKYGFSCQGNVLLISLLRAATEPDAEQDQGEHTFSWAVLPHKGHFLESDVPTAAYLFNSPLYIRALAPGAAAETLAHHSPFAVLDAPNVVLETVKRGEDDVFKSGGKKTIVLRLYEAFGGHAQAQLRIAGGLGVEDAYETNLLEDVAEGTPLTVRSFDAAEGERELGLNLRFRGFEVKTIVLVLGSKKVKAEKKRDSWVTVDA</sequence>
<evidence type="ECO:0000256" key="9">
    <source>
        <dbReference type="SAM" id="MobiDB-lite"/>
    </source>
</evidence>
<comment type="similarity">
    <text evidence="2">Belongs to the glycosyl hydrolase 38 family.</text>
</comment>
<feature type="region of interest" description="Disordered" evidence="9">
    <location>
        <begin position="28"/>
        <end position="60"/>
    </location>
</feature>
<dbReference type="InterPro" id="IPR054723">
    <property type="entry name" value="Ams1-like_N"/>
</dbReference>
<dbReference type="InterPro" id="IPR027291">
    <property type="entry name" value="Glyco_hydro_38_N_sf"/>
</dbReference>
<keyword evidence="12" id="KW-1185">Reference proteome</keyword>
<dbReference type="GO" id="GO:0000329">
    <property type="term" value="C:fungal-type vacuole membrane"/>
    <property type="evidence" value="ECO:0007669"/>
    <property type="project" value="TreeGrafter"/>
</dbReference>
<dbReference type="FunFam" id="2.70.98.30:FF:000001">
    <property type="entry name" value="alpha-mannosidase 2C1 isoform X2"/>
    <property type="match status" value="1"/>
</dbReference>
<evidence type="ECO:0000259" key="10">
    <source>
        <dbReference type="SMART" id="SM00872"/>
    </source>
</evidence>
<dbReference type="GO" id="GO:0006013">
    <property type="term" value="P:mannose metabolic process"/>
    <property type="evidence" value="ECO:0007669"/>
    <property type="project" value="InterPro"/>
</dbReference>
<dbReference type="Gene3D" id="2.70.98.30">
    <property type="entry name" value="Golgi alpha-mannosidase II, domain 4"/>
    <property type="match status" value="1"/>
</dbReference>
<dbReference type="InterPro" id="IPR011013">
    <property type="entry name" value="Gal_mutarotase_sf_dom"/>
</dbReference>